<feature type="region of interest" description="Disordered" evidence="5">
    <location>
        <begin position="92"/>
        <end position="112"/>
    </location>
</feature>
<dbReference type="SUPFAM" id="SSF57667">
    <property type="entry name" value="beta-beta-alpha zinc fingers"/>
    <property type="match status" value="1"/>
</dbReference>
<protein>
    <submittedName>
        <fullName evidence="7">AT-rich binding protein</fullName>
    </submittedName>
</protein>
<reference evidence="7" key="2">
    <citation type="journal article" date="2014" name="BMC Genomics">
        <title>A genomic perspective to assessing quality of mass-reared SIT flies used in Mediterranean fruit fly (Ceratitis capitata) eradication in California.</title>
        <authorList>
            <person name="Calla B."/>
            <person name="Hall B."/>
            <person name="Hou S."/>
            <person name="Geib S.M."/>
        </authorList>
    </citation>
    <scope>NUCLEOTIDE SEQUENCE</scope>
</reference>
<evidence type="ECO:0000313" key="7">
    <source>
        <dbReference type="EMBL" id="JAC02046.1"/>
    </source>
</evidence>
<gene>
    <name evidence="7" type="primary">ATBP</name>
</gene>
<evidence type="ECO:0000256" key="5">
    <source>
        <dbReference type="SAM" id="MobiDB-lite"/>
    </source>
</evidence>
<evidence type="ECO:0000256" key="3">
    <source>
        <dbReference type="ARBA" id="ARBA00022833"/>
    </source>
</evidence>
<dbReference type="AlphaFoldDB" id="W8BLT8"/>
<accession>W8BLT8</accession>
<keyword evidence="3" id="KW-0862">Zinc</keyword>
<feature type="domain" description="C2H2-type" evidence="6">
    <location>
        <begin position="289"/>
        <end position="312"/>
    </location>
</feature>
<dbReference type="GO" id="GO:0000978">
    <property type="term" value="F:RNA polymerase II cis-regulatory region sequence-specific DNA binding"/>
    <property type="evidence" value="ECO:0007669"/>
    <property type="project" value="TreeGrafter"/>
</dbReference>
<name>W8BLT8_CERCA</name>
<feature type="domain" description="C2H2-type" evidence="6">
    <location>
        <begin position="259"/>
        <end position="288"/>
    </location>
</feature>
<dbReference type="InterPro" id="IPR013087">
    <property type="entry name" value="Znf_C2H2_type"/>
</dbReference>
<dbReference type="SMART" id="SM00355">
    <property type="entry name" value="ZnF_C2H2"/>
    <property type="match status" value="3"/>
</dbReference>
<evidence type="ECO:0000256" key="4">
    <source>
        <dbReference type="PROSITE-ProRule" id="PRU00042"/>
    </source>
</evidence>
<reference evidence="7" key="1">
    <citation type="submission" date="2013-07" db="EMBL/GenBank/DDBJ databases">
        <authorList>
            <person name="Geib S."/>
        </authorList>
    </citation>
    <scope>NUCLEOTIDE SEQUENCE</scope>
</reference>
<keyword evidence="2 4" id="KW-0863">Zinc-finger</keyword>
<dbReference type="PROSITE" id="PS50157">
    <property type="entry name" value="ZINC_FINGER_C2H2_2"/>
    <property type="match status" value="2"/>
</dbReference>
<dbReference type="EMBL" id="GAMC01004510">
    <property type="protein sequence ID" value="JAC02046.1"/>
    <property type="molecule type" value="mRNA"/>
</dbReference>
<keyword evidence="1" id="KW-0479">Metal-binding</keyword>
<dbReference type="GO" id="GO:0000981">
    <property type="term" value="F:DNA-binding transcription factor activity, RNA polymerase II-specific"/>
    <property type="evidence" value="ECO:0007669"/>
    <property type="project" value="TreeGrafter"/>
</dbReference>
<proteinExistence type="evidence at transcript level"/>
<evidence type="ECO:0000256" key="1">
    <source>
        <dbReference type="ARBA" id="ARBA00022723"/>
    </source>
</evidence>
<dbReference type="OrthoDB" id="3437960at2759"/>
<dbReference type="InterPro" id="IPR036236">
    <property type="entry name" value="Znf_C2H2_sf"/>
</dbReference>
<organism evidence="7">
    <name type="scientific">Ceratitis capitata</name>
    <name type="common">Mediterranean fruit fly</name>
    <name type="synonym">Tephritis capitata</name>
    <dbReference type="NCBI Taxonomy" id="7213"/>
    <lineage>
        <taxon>Eukaryota</taxon>
        <taxon>Metazoa</taxon>
        <taxon>Ecdysozoa</taxon>
        <taxon>Arthropoda</taxon>
        <taxon>Hexapoda</taxon>
        <taxon>Insecta</taxon>
        <taxon>Pterygota</taxon>
        <taxon>Neoptera</taxon>
        <taxon>Endopterygota</taxon>
        <taxon>Diptera</taxon>
        <taxon>Brachycera</taxon>
        <taxon>Muscomorpha</taxon>
        <taxon>Tephritoidea</taxon>
        <taxon>Tephritidae</taxon>
        <taxon>Ceratitis</taxon>
        <taxon>Ceratitis</taxon>
    </lineage>
</organism>
<dbReference type="PROSITE" id="PS00028">
    <property type="entry name" value="ZINC_FINGER_C2H2_1"/>
    <property type="match status" value="2"/>
</dbReference>
<dbReference type="GO" id="GO:0008270">
    <property type="term" value="F:zinc ion binding"/>
    <property type="evidence" value="ECO:0007669"/>
    <property type="project" value="UniProtKB-KW"/>
</dbReference>
<sequence length="325" mass="35527">MGFPRILSKNNKIYTKLGEFCLSGDASFWIVCQVCQEELQTQDQFWKHIQDEHNFMHGLGFKQEQTRNYMEPEATHIMPLPLYRKVNEEELRSSGALEHGDNSQEKQEPKDYTEMRAIEPNAVEIDIKVEPPSIRHALALAPPPPVTHAVHSGGGSGGVVATGGGVVGIGGGGGGVAHPNVEVSTAAPALYQLPQVTPTVSSYGTTIMHSAAPTLTHTMGMPNAVAAAALMAQDMPKESNSTTASASSAMSSEDGERWYICDYETCGLKFKYQSRLELHRAVHSKERRFACELCGASFKQSCNLSTHRKKKHFLKGSKGLVPQRF</sequence>
<evidence type="ECO:0000256" key="2">
    <source>
        <dbReference type="ARBA" id="ARBA00022771"/>
    </source>
</evidence>
<dbReference type="Gene3D" id="3.30.160.60">
    <property type="entry name" value="Classic Zinc Finger"/>
    <property type="match status" value="2"/>
</dbReference>
<evidence type="ECO:0000259" key="6">
    <source>
        <dbReference type="PROSITE" id="PS50157"/>
    </source>
</evidence>
<dbReference type="Pfam" id="PF00096">
    <property type="entry name" value="zf-C2H2"/>
    <property type="match status" value="1"/>
</dbReference>
<dbReference type="PANTHER" id="PTHR23235">
    <property type="entry name" value="KRUEPPEL-LIKE TRANSCRIPTION FACTOR"/>
    <property type="match status" value="1"/>
</dbReference>
<dbReference type="PANTHER" id="PTHR23235:SF120">
    <property type="entry name" value="KRUPPEL-LIKE FACTOR 15"/>
    <property type="match status" value="1"/>
</dbReference>